<accession>A0A0H3ZLE4</accession>
<dbReference type="AlphaFoldDB" id="A0A0H3ZLE4"/>
<evidence type="ECO:0000313" key="1">
    <source>
        <dbReference type="EMBL" id="AKN36885.1"/>
    </source>
</evidence>
<sequence length="67" mass="7188">MTHNALNDGTRSGTLSNLAQFLRFLASASENPDMCDPGLHQAILQASLTAKELEQKDAAQTSEIVES</sequence>
<proteinExistence type="predicted"/>
<organism evidence="1">
    <name type="scientific">Enterovibrio norvegicus</name>
    <dbReference type="NCBI Taxonomy" id="188144"/>
    <lineage>
        <taxon>Bacteria</taxon>
        <taxon>Pseudomonadati</taxon>
        <taxon>Pseudomonadota</taxon>
        <taxon>Gammaproteobacteria</taxon>
        <taxon>Vibrionales</taxon>
        <taxon>Vibrionaceae</taxon>
        <taxon>Enterovibrio</taxon>
    </lineage>
</organism>
<protein>
    <submittedName>
        <fullName evidence="1">Uncharacterized protein</fullName>
    </submittedName>
</protein>
<reference evidence="1" key="1">
    <citation type="journal article" date="2015" name="MBio">
        <title>Eco-Evolutionary Dynamics of Episomes among Ecologically Cohesive Bacterial Populations.</title>
        <authorList>
            <person name="Xue H."/>
            <person name="Cordero O.X."/>
            <person name="Camas F.M."/>
            <person name="Trimble W."/>
            <person name="Meyer F."/>
            <person name="Guglielmini J."/>
            <person name="Rocha E.P."/>
            <person name="Polz M.F."/>
        </authorList>
    </citation>
    <scope>NUCLEOTIDE SEQUENCE</scope>
    <source>
        <strain evidence="1">FF_262</strain>
    </source>
</reference>
<name>A0A0H3ZLE4_9GAMM</name>
<dbReference type="EMBL" id="KP795515">
    <property type="protein sequence ID" value="AKN36885.1"/>
    <property type="molecule type" value="Genomic_DNA"/>
</dbReference>